<dbReference type="NCBIfam" id="TIGR02217">
    <property type="entry name" value="chp_TIGR02217"/>
    <property type="match status" value="1"/>
</dbReference>
<evidence type="ECO:0000313" key="3">
    <source>
        <dbReference type="EMBL" id="CUU41659.1"/>
    </source>
</evidence>
<keyword evidence="4" id="KW-1185">Reference proteome</keyword>
<dbReference type="EMBL" id="LN907867">
    <property type="protein sequence ID" value="CUU41659.1"/>
    <property type="molecule type" value="Genomic_DNA"/>
</dbReference>
<reference evidence="3" key="2">
    <citation type="submission" date="2015-11" db="EMBL/GenBank/DDBJ databases">
        <authorList>
            <person name="Zhang Y."/>
            <person name="Guo Z."/>
        </authorList>
    </citation>
    <scope>NUCLEOTIDE SEQUENCE</scope>
    <source>
        <strain evidence="3">1</strain>
    </source>
</reference>
<feature type="domain" description="DUF2460" evidence="1">
    <location>
        <begin position="4"/>
        <end position="193"/>
    </location>
</feature>
<dbReference type="OrthoDB" id="1685145at2"/>
<organism evidence="3 4">
    <name type="scientific">Blastochloris viridis</name>
    <name type="common">Rhodopseudomonas viridis</name>
    <dbReference type="NCBI Taxonomy" id="1079"/>
    <lineage>
        <taxon>Bacteria</taxon>
        <taxon>Pseudomonadati</taxon>
        <taxon>Pseudomonadota</taxon>
        <taxon>Alphaproteobacteria</taxon>
        <taxon>Hyphomicrobiales</taxon>
        <taxon>Blastochloridaceae</taxon>
        <taxon>Blastochloris</taxon>
    </lineage>
</organism>
<dbReference type="Pfam" id="PF09343">
    <property type="entry name" value="DUF2460"/>
    <property type="match status" value="1"/>
</dbReference>
<evidence type="ECO:0000259" key="1">
    <source>
        <dbReference type="Pfam" id="PF09343"/>
    </source>
</evidence>
<dbReference type="InterPro" id="IPR011740">
    <property type="entry name" value="DUF2460"/>
</dbReference>
<sequence length="194" mass="21491">MGFHDVRFPDAIARGATGGPEYSTDIITVASGFEQRNINWQASRARYDIGTGIRTREQMAEVIAFFRARKGRAYGFRFRDWTDFEATGQEMVPTADPLVWQLVRRYASGPVEEVRLITKPEAGSVMVRVNGTPASVTIDPLTGKVTFPSAPAATPYADVRFDVPCRFDADHLPVVATAYHLQQVSSIPIVEIRA</sequence>
<name>A0A0H5BKE1_BLAVI</name>
<evidence type="ECO:0000313" key="4">
    <source>
        <dbReference type="Proteomes" id="UP000065734"/>
    </source>
</evidence>
<dbReference type="Proteomes" id="UP000065734">
    <property type="component" value="Chromosome I"/>
</dbReference>
<protein>
    <submittedName>
        <fullName evidence="2">Gene transfer agent protein</fullName>
    </submittedName>
</protein>
<gene>
    <name evidence="2" type="ORF">BV133_3548</name>
    <name evidence="3" type="ORF">BVIRIDIS_06520</name>
</gene>
<dbReference type="EMBL" id="AP014854">
    <property type="protein sequence ID" value="BAS01142.1"/>
    <property type="molecule type" value="Genomic_DNA"/>
</dbReference>
<dbReference type="KEGG" id="bvr:BVIR_1209"/>
<dbReference type="AlphaFoldDB" id="A0A0H5BKE1"/>
<accession>A0A0H5BKE1</accession>
<dbReference type="RefSeq" id="WP_055036853.1">
    <property type="nucleotide sequence ID" value="NZ_AP014854.2"/>
</dbReference>
<dbReference type="STRING" id="1079.BVIR_1209"/>
<proteinExistence type="predicted"/>
<evidence type="ECO:0000313" key="2">
    <source>
        <dbReference type="EMBL" id="BAS01142.1"/>
    </source>
</evidence>
<reference evidence="2" key="1">
    <citation type="journal article" date="2015" name="Genome Announc.">
        <title>Complete Genome Sequence of the Bacteriochlorophyll b-Producing Photosynthetic Bacterium Blastochloris viridis.</title>
        <authorList>
            <person name="Tsukatani Y."/>
            <person name="Hirose Y."/>
            <person name="Harada J."/>
            <person name="Misawa N."/>
            <person name="Mori K."/>
            <person name="Inoue K."/>
            <person name="Tamiaki H."/>
        </authorList>
    </citation>
    <scope>NUCLEOTIDE SEQUENCE [LARGE SCALE GENOMIC DNA]</scope>
    <source>
        <strain evidence="2">DSM 133</strain>
    </source>
</reference>
<reference evidence="4" key="3">
    <citation type="journal article" date="2016" name="Genome Announc.">
        <title>Revised genome sequence of the purple photosynthetic bacterium Blastochloris viridis.</title>
        <authorList>
            <person name="Liu L.N."/>
            <person name="Faulkner M."/>
            <person name="Liu X."/>
            <person name="Huang F."/>
            <person name="Darby A.C."/>
            <person name="Hall N."/>
        </authorList>
    </citation>
    <scope>NUCLEOTIDE SEQUENCE [LARGE SCALE GENOMIC DNA]</scope>
    <source>
        <strain evidence="4">ATCC 19567 / DSM 133 / F</strain>
    </source>
</reference>